<dbReference type="PANTHER" id="PTHR43222">
    <property type="entry name" value="NUDIX HYDROLASE 23"/>
    <property type="match status" value="1"/>
</dbReference>
<organism evidence="3 4">
    <name type="scientific">Croceimicrobium hydrocarbonivorans</name>
    <dbReference type="NCBI Taxonomy" id="2761580"/>
    <lineage>
        <taxon>Bacteria</taxon>
        <taxon>Pseudomonadati</taxon>
        <taxon>Bacteroidota</taxon>
        <taxon>Flavobacteriia</taxon>
        <taxon>Flavobacteriales</taxon>
        <taxon>Owenweeksiaceae</taxon>
        <taxon>Croceimicrobium</taxon>
    </lineage>
</organism>
<dbReference type="RefSeq" id="WP_210758470.1">
    <property type="nucleotide sequence ID" value="NZ_CP060139.1"/>
</dbReference>
<dbReference type="PROSITE" id="PS00893">
    <property type="entry name" value="NUDIX_BOX"/>
    <property type="match status" value="1"/>
</dbReference>
<dbReference type="InterPro" id="IPR020084">
    <property type="entry name" value="NUDIX_hydrolase_CS"/>
</dbReference>
<dbReference type="Pfam" id="PF14803">
    <property type="entry name" value="Zn_ribbon_Nudix"/>
    <property type="match status" value="1"/>
</dbReference>
<dbReference type="Gene3D" id="3.90.79.10">
    <property type="entry name" value="Nucleoside Triphosphate Pyrophosphohydrolase"/>
    <property type="match status" value="1"/>
</dbReference>
<dbReference type="EMBL" id="CP060139">
    <property type="protein sequence ID" value="QNR23934.1"/>
    <property type="molecule type" value="Genomic_DNA"/>
</dbReference>
<accession>A0A7H0VDY6</accession>
<sequence>MNYCSHCGSDHFKRKIPADDQVKRIVCENCGTIHYENPRTIVGCLILNDKNEIMLCRRGIEPQLGLWNLPAGFLENDEAVDSGALREVFEETRAEVEIIKLHSIYNLLKAQQVYLFFRAKMLKDHYELTPESTEIQFFPADQIPWKEIAFSSNVHALEHWINIQNGASDELSIGTLKLH</sequence>
<evidence type="ECO:0000256" key="1">
    <source>
        <dbReference type="ARBA" id="ARBA00022801"/>
    </source>
</evidence>
<dbReference type="AlphaFoldDB" id="A0A7H0VDY6"/>
<dbReference type="InterPro" id="IPR015797">
    <property type="entry name" value="NUDIX_hydrolase-like_dom_sf"/>
</dbReference>
<dbReference type="SUPFAM" id="SSF55811">
    <property type="entry name" value="Nudix"/>
    <property type="match status" value="1"/>
</dbReference>
<dbReference type="GO" id="GO:0016787">
    <property type="term" value="F:hydrolase activity"/>
    <property type="evidence" value="ECO:0007669"/>
    <property type="project" value="UniProtKB-KW"/>
</dbReference>
<dbReference type="InterPro" id="IPR029401">
    <property type="entry name" value="Nudix_N"/>
</dbReference>
<evidence type="ECO:0000259" key="2">
    <source>
        <dbReference type="PROSITE" id="PS51462"/>
    </source>
</evidence>
<dbReference type="Gene3D" id="2.20.70.10">
    <property type="match status" value="1"/>
</dbReference>
<dbReference type="PANTHER" id="PTHR43222:SF2">
    <property type="entry name" value="NUDIX HYDROLASE 23, CHLOROPLASTIC"/>
    <property type="match status" value="1"/>
</dbReference>
<name>A0A7H0VDY6_9FLAO</name>
<dbReference type="KEGG" id="chyd:H4K34_16400"/>
<dbReference type="Pfam" id="PF00293">
    <property type="entry name" value="NUDIX"/>
    <property type="match status" value="1"/>
</dbReference>
<protein>
    <submittedName>
        <fullName evidence="3">NUDIX hydrolase</fullName>
    </submittedName>
</protein>
<gene>
    <name evidence="3" type="ORF">H4K34_16400</name>
</gene>
<keyword evidence="1 3" id="KW-0378">Hydrolase</keyword>
<keyword evidence="4" id="KW-1185">Reference proteome</keyword>
<feature type="domain" description="Nudix hydrolase" evidence="2">
    <location>
        <begin position="37"/>
        <end position="167"/>
    </location>
</feature>
<evidence type="ECO:0000313" key="4">
    <source>
        <dbReference type="Proteomes" id="UP000516305"/>
    </source>
</evidence>
<dbReference type="Proteomes" id="UP000516305">
    <property type="component" value="Chromosome"/>
</dbReference>
<dbReference type="InterPro" id="IPR000086">
    <property type="entry name" value="NUDIX_hydrolase_dom"/>
</dbReference>
<proteinExistence type="predicted"/>
<dbReference type="PROSITE" id="PS51462">
    <property type="entry name" value="NUDIX"/>
    <property type="match status" value="1"/>
</dbReference>
<reference evidence="3 4" key="1">
    <citation type="submission" date="2020-08" db="EMBL/GenBank/DDBJ databases">
        <title>Croceimicrobium hydrocarbonivorans gen. nov., sp. nov., a novel marine bacterium isolated from a bacterial consortium that degrades polyethylene terephthalate.</title>
        <authorList>
            <person name="Liu R."/>
        </authorList>
    </citation>
    <scope>NUCLEOTIDE SEQUENCE [LARGE SCALE GENOMIC DNA]</scope>
    <source>
        <strain evidence="3 4">A20-9</strain>
    </source>
</reference>
<evidence type="ECO:0000313" key="3">
    <source>
        <dbReference type="EMBL" id="QNR23934.1"/>
    </source>
</evidence>